<accession>Q16H54</accession>
<dbReference type="InterPro" id="IPR050331">
    <property type="entry name" value="Zinc_finger"/>
</dbReference>
<keyword evidence="5" id="KW-0862">Zinc</keyword>
<feature type="domain" description="C2H2-type" evidence="9">
    <location>
        <begin position="73"/>
        <end position="101"/>
    </location>
</feature>
<evidence type="ECO:0000256" key="4">
    <source>
        <dbReference type="ARBA" id="ARBA00022771"/>
    </source>
</evidence>
<keyword evidence="4 7" id="KW-0863">Zinc-finger</keyword>
<dbReference type="STRING" id="7159.Q16H54"/>
<feature type="domain" description="C2H2-type" evidence="9">
    <location>
        <begin position="102"/>
        <end position="132"/>
    </location>
</feature>
<organism evidence="10 11">
    <name type="scientific">Aedes aegypti</name>
    <name type="common">Yellowfever mosquito</name>
    <name type="synonym">Culex aegypti</name>
    <dbReference type="NCBI Taxonomy" id="7159"/>
    <lineage>
        <taxon>Eukaryota</taxon>
        <taxon>Metazoa</taxon>
        <taxon>Ecdysozoa</taxon>
        <taxon>Arthropoda</taxon>
        <taxon>Hexapoda</taxon>
        <taxon>Insecta</taxon>
        <taxon>Pterygota</taxon>
        <taxon>Neoptera</taxon>
        <taxon>Endopterygota</taxon>
        <taxon>Diptera</taxon>
        <taxon>Nematocera</taxon>
        <taxon>Culicoidea</taxon>
        <taxon>Culicidae</taxon>
        <taxon>Culicinae</taxon>
        <taxon>Aedini</taxon>
        <taxon>Aedes</taxon>
        <taxon>Stegomyia</taxon>
    </lineage>
</organism>
<keyword evidence="3" id="KW-0677">Repeat</keyword>
<evidence type="ECO:0000256" key="5">
    <source>
        <dbReference type="ARBA" id="ARBA00022833"/>
    </source>
</evidence>
<dbReference type="AlphaFoldDB" id="Q16H54"/>
<evidence type="ECO:0000256" key="2">
    <source>
        <dbReference type="ARBA" id="ARBA00022723"/>
    </source>
</evidence>
<dbReference type="HOGENOM" id="CLU_716135_0_0_1"/>
<feature type="domain" description="C2H2-type" evidence="9">
    <location>
        <begin position="197"/>
        <end position="225"/>
    </location>
</feature>
<proteinExistence type="predicted"/>
<dbReference type="eggNOG" id="KOG1721">
    <property type="taxonomic scope" value="Eukaryota"/>
</dbReference>
<dbReference type="GO" id="GO:0005634">
    <property type="term" value="C:nucleus"/>
    <property type="evidence" value="ECO:0007669"/>
    <property type="project" value="UniProtKB-SubCell"/>
</dbReference>
<feature type="domain" description="C2H2-type" evidence="9">
    <location>
        <begin position="139"/>
        <end position="167"/>
    </location>
</feature>
<dbReference type="SUPFAM" id="SSF57667">
    <property type="entry name" value="beta-beta-alpha zinc fingers"/>
    <property type="match status" value="3"/>
</dbReference>
<gene>
    <name evidence="10" type="ORF">AaeL_AAEL014150</name>
</gene>
<feature type="domain" description="C2H2-type" evidence="9">
    <location>
        <begin position="45"/>
        <end position="72"/>
    </location>
</feature>
<reference evidence="10" key="2">
    <citation type="journal article" date="2007" name="Science">
        <title>Genome sequence of Aedes aegypti, a major arbovirus vector.</title>
        <authorList>
            <person name="Nene V."/>
            <person name="Wortman J.R."/>
            <person name="Lawson D."/>
            <person name="Haas B."/>
            <person name="Kodira C."/>
            <person name="Tu Z.J."/>
            <person name="Loftus B."/>
            <person name="Xi Z."/>
            <person name="Megy K."/>
            <person name="Grabherr M."/>
            <person name="Ren Q."/>
            <person name="Zdobnov E.M."/>
            <person name="Lobo N.F."/>
            <person name="Campbell K.S."/>
            <person name="Brown S.E."/>
            <person name="Bonaldo M.F."/>
            <person name="Zhu J."/>
            <person name="Sinkins S.P."/>
            <person name="Hogenkamp D.G."/>
            <person name="Amedeo P."/>
            <person name="Arensburger P."/>
            <person name="Atkinson P.W."/>
            <person name="Bidwell S."/>
            <person name="Biedler J."/>
            <person name="Birney E."/>
            <person name="Bruggner R.V."/>
            <person name="Costas J."/>
            <person name="Coy M.R."/>
            <person name="Crabtree J."/>
            <person name="Crawford M."/>
            <person name="Debruyn B."/>
            <person name="Decaprio D."/>
            <person name="Eiglmeier K."/>
            <person name="Eisenstadt E."/>
            <person name="El-Dorry H."/>
            <person name="Gelbart W.M."/>
            <person name="Gomes S.L."/>
            <person name="Hammond M."/>
            <person name="Hannick L.I."/>
            <person name="Hogan J.R."/>
            <person name="Holmes M.H."/>
            <person name="Jaffe D."/>
            <person name="Johnston J.S."/>
            <person name="Kennedy R.C."/>
            <person name="Koo H."/>
            <person name="Kravitz S."/>
            <person name="Kriventseva E.V."/>
            <person name="Kulp D."/>
            <person name="Labutti K."/>
            <person name="Lee E."/>
            <person name="Li S."/>
            <person name="Lovin D.D."/>
            <person name="Mao C."/>
            <person name="Mauceli E."/>
            <person name="Menck C.F."/>
            <person name="Miller J.R."/>
            <person name="Montgomery P."/>
            <person name="Mori A."/>
            <person name="Nascimento A.L."/>
            <person name="Naveira H.F."/>
            <person name="Nusbaum C."/>
            <person name="O'leary S."/>
            <person name="Orvis J."/>
            <person name="Pertea M."/>
            <person name="Quesneville H."/>
            <person name="Reidenbach K.R."/>
            <person name="Rogers Y.H."/>
            <person name="Roth C.W."/>
            <person name="Schneider J.R."/>
            <person name="Schatz M."/>
            <person name="Shumway M."/>
            <person name="Stanke M."/>
            <person name="Stinson E.O."/>
            <person name="Tubio J.M."/>
            <person name="Vanzee J.P."/>
            <person name="Verjovski-Almeida S."/>
            <person name="Werner D."/>
            <person name="White O."/>
            <person name="Wyder S."/>
            <person name="Zeng Q."/>
            <person name="Zhao Q."/>
            <person name="Zhao Y."/>
            <person name="Hill C.A."/>
            <person name="Raikhel A.S."/>
            <person name="Soares M.B."/>
            <person name="Knudson D.L."/>
            <person name="Lee N.H."/>
            <person name="Galagan J."/>
            <person name="Salzberg S.L."/>
            <person name="Paulsen I.T."/>
            <person name="Dimopoulos G."/>
            <person name="Collins F.H."/>
            <person name="Birren B."/>
            <person name="Fraser-Liggett C.M."/>
            <person name="Severson D.W."/>
        </authorList>
    </citation>
    <scope>NUCLEOTIDE SEQUENCE [LARGE SCALE GENOMIC DNA]</scope>
    <source>
        <strain evidence="10">Liverpool</strain>
    </source>
</reference>
<dbReference type="Proteomes" id="UP000682892">
    <property type="component" value="Unassembled WGS sequence"/>
</dbReference>
<dbReference type="PROSITE" id="PS50157">
    <property type="entry name" value="ZINC_FINGER_C2H2_2"/>
    <property type="match status" value="6"/>
</dbReference>
<dbReference type="Pfam" id="PF00096">
    <property type="entry name" value="zf-C2H2"/>
    <property type="match status" value="1"/>
</dbReference>
<dbReference type="GO" id="GO:0008270">
    <property type="term" value="F:zinc ion binding"/>
    <property type="evidence" value="ECO:0007669"/>
    <property type="project" value="UniProtKB-KW"/>
</dbReference>
<dbReference type="EMBL" id="CH478203">
    <property type="protein sequence ID" value="EAT33581.1"/>
    <property type="molecule type" value="Genomic_DNA"/>
</dbReference>
<evidence type="ECO:0000256" key="1">
    <source>
        <dbReference type="ARBA" id="ARBA00004123"/>
    </source>
</evidence>
<comment type="subcellular location">
    <subcellularLocation>
        <location evidence="1">Nucleus</location>
    </subcellularLocation>
</comment>
<reference evidence="10" key="3">
    <citation type="submission" date="2012-09" db="EMBL/GenBank/DDBJ databases">
        <authorList>
            <consortium name="VectorBase"/>
        </authorList>
    </citation>
    <scope>NUCLEOTIDE SEQUENCE</scope>
    <source>
        <strain evidence="10">Liverpool</strain>
    </source>
</reference>
<evidence type="ECO:0000259" key="9">
    <source>
        <dbReference type="PROSITE" id="PS50157"/>
    </source>
</evidence>
<evidence type="ECO:0000256" key="7">
    <source>
        <dbReference type="PROSITE-ProRule" id="PRU00042"/>
    </source>
</evidence>
<dbReference type="PANTHER" id="PTHR16515">
    <property type="entry name" value="PR DOMAIN ZINC FINGER PROTEIN"/>
    <property type="match status" value="1"/>
</dbReference>
<sequence length="402" mass="46579">MFVPSEDPVKSEFLSEEEDDEPGTAPKRKRMKRGSKKSTQKAIQYSCDQCPEVFQDQLLMVAHRRGHAGLTPFYCETCEREFPTLLETKLHYAEQHTQQKTWDCDHPDCTDQFASHQALRQHKIKVHDPNYTKPQPRVSICEACGDSFDNSQKLRRHRYAVHETEEKPYMCEICFLRFSLPHKLKKHMLRHENIRSHVCPYCGVAKVTKGELVSHIKNVHSKERGLTDHVACDGQPADIAAATSAEEITFLKEKPKKDTDRIRNVRKVNRNNGKAYVRKDNVLVEGKSFQERFDCGCPKNCKGNFASEAILEQFFGSFWNLGDWHKQNALVADQVKGVDVNRHRPRSELNPRSERTLQFQYFIPSEQDNVRVCQKYFLGILQISAGRLYKCLGRKSPNKKRK</sequence>
<dbReference type="InterPro" id="IPR013087">
    <property type="entry name" value="Znf_C2H2_type"/>
</dbReference>
<evidence type="ECO:0000256" key="8">
    <source>
        <dbReference type="SAM" id="MobiDB-lite"/>
    </source>
</evidence>
<protein>
    <submittedName>
        <fullName evidence="10">AAEL014150-PA</fullName>
    </submittedName>
</protein>
<evidence type="ECO:0000313" key="11">
    <source>
        <dbReference type="Proteomes" id="UP000682892"/>
    </source>
</evidence>
<dbReference type="PROSITE" id="PS00028">
    <property type="entry name" value="ZINC_FINGER_C2H2_1"/>
    <property type="match status" value="5"/>
</dbReference>
<evidence type="ECO:0000256" key="3">
    <source>
        <dbReference type="ARBA" id="ARBA00022737"/>
    </source>
</evidence>
<dbReference type="PaxDb" id="7159-AAEL014150-PA"/>
<feature type="region of interest" description="Disordered" evidence="8">
    <location>
        <begin position="1"/>
        <end position="38"/>
    </location>
</feature>
<dbReference type="VEuPathDB" id="VectorBase:AAEL020536"/>
<dbReference type="SMART" id="SM00355">
    <property type="entry name" value="ZnF_C2H2"/>
    <property type="match status" value="6"/>
</dbReference>
<evidence type="ECO:0000313" key="10">
    <source>
        <dbReference type="EMBL" id="EAT33581.1"/>
    </source>
</evidence>
<dbReference type="PhylomeDB" id="Q16H54"/>
<evidence type="ECO:0000256" key="6">
    <source>
        <dbReference type="ARBA" id="ARBA00023242"/>
    </source>
</evidence>
<keyword evidence="6" id="KW-0539">Nucleus</keyword>
<dbReference type="Gene3D" id="3.30.160.60">
    <property type="entry name" value="Classic Zinc Finger"/>
    <property type="match status" value="3"/>
</dbReference>
<dbReference type="InterPro" id="IPR036236">
    <property type="entry name" value="Znf_C2H2_sf"/>
</dbReference>
<dbReference type="GO" id="GO:0010468">
    <property type="term" value="P:regulation of gene expression"/>
    <property type="evidence" value="ECO:0007669"/>
    <property type="project" value="TreeGrafter"/>
</dbReference>
<reference evidence="10" key="1">
    <citation type="submission" date="2005-10" db="EMBL/GenBank/DDBJ databases">
        <authorList>
            <person name="Loftus B.J."/>
            <person name="Nene V.M."/>
            <person name="Hannick L.I."/>
            <person name="Bidwell S."/>
            <person name="Haas B."/>
            <person name="Amedeo P."/>
            <person name="Orvis J."/>
            <person name="Wortman J.R."/>
            <person name="White O.R."/>
            <person name="Salzberg S."/>
            <person name="Shumway M."/>
            <person name="Koo H."/>
            <person name="Zhao Y."/>
            <person name="Holmes M."/>
            <person name="Miller J."/>
            <person name="Schatz M."/>
            <person name="Pop M."/>
            <person name="Pai G."/>
            <person name="Utterback T."/>
            <person name="Rogers Y.-H."/>
            <person name="Kravitz S."/>
            <person name="Fraser C.M."/>
        </authorList>
    </citation>
    <scope>NUCLEOTIDE SEQUENCE</scope>
    <source>
        <strain evidence="10">Liverpool</strain>
    </source>
</reference>
<keyword evidence="2" id="KW-0479">Metal-binding</keyword>
<dbReference type="PANTHER" id="PTHR16515:SF66">
    <property type="entry name" value="C2H2-TYPE DOMAIN-CONTAINING PROTEIN"/>
    <property type="match status" value="1"/>
</dbReference>
<feature type="compositionally biased region" description="Basic residues" evidence="8">
    <location>
        <begin position="26"/>
        <end position="38"/>
    </location>
</feature>
<feature type="domain" description="C2H2-type" evidence="9">
    <location>
        <begin position="169"/>
        <end position="196"/>
    </location>
</feature>
<name>Q16H54_AEDAE</name>